<evidence type="ECO:0000256" key="1">
    <source>
        <dbReference type="ARBA" id="ARBA00001946"/>
    </source>
</evidence>
<comment type="similarity">
    <text evidence="4">Belongs to the Nudix hydrolase family.</text>
</comment>
<dbReference type="InterPro" id="IPR029401">
    <property type="entry name" value="Nudix_N"/>
</dbReference>
<dbReference type="PROSITE" id="PS00893">
    <property type="entry name" value="NUDIX_BOX"/>
    <property type="match status" value="1"/>
</dbReference>
<dbReference type="Proteomes" id="UP000885931">
    <property type="component" value="Unassembled WGS sequence"/>
</dbReference>
<dbReference type="InterPro" id="IPR020084">
    <property type="entry name" value="NUDIX_hydrolase_CS"/>
</dbReference>
<dbReference type="GO" id="GO:0016787">
    <property type="term" value="F:hydrolase activity"/>
    <property type="evidence" value="ECO:0007669"/>
    <property type="project" value="UniProtKB-KW"/>
</dbReference>
<protein>
    <submittedName>
        <fullName evidence="6">NUDIX hydrolase</fullName>
    </submittedName>
</protein>
<comment type="cofactor">
    <cofactor evidence="1">
        <name>Mg(2+)</name>
        <dbReference type="ChEBI" id="CHEBI:18420"/>
    </cofactor>
</comment>
<dbReference type="Gene3D" id="3.90.79.10">
    <property type="entry name" value="Nucleoside Triphosphate Pyrophosphohydrolase"/>
    <property type="match status" value="1"/>
</dbReference>
<dbReference type="Pfam" id="PF14803">
    <property type="entry name" value="Zn_ribbon_Nudix"/>
    <property type="match status" value="1"/>
</dbReference>
<dbReference type="InterPro" id="IPR000086">
    <property type="entry name" value="NUDIX_hydrolase_dom"/>
</dbReference>
<organism evidence="6">
    <name type="scientific">candidate division WOR-3 bacterium</name>
    <dbReference type="NCBI Taxonomy" id="2052148"/>
    <lineage>
        <taxon>Bacteria</taxon>
        <taxon>Bacteria division WOR-3</taxon>
    </lineage>
</organism>
<reference evidence="6" key="1">
    <citation type="journal article" date="2020" name="mSystems">
        <title>Genome- and Community-Level Interaction Insights into Carbon Utilization and Element Cycling Functions of Hydrothermarchaeota in Hydrothermal Sediment.</title>
        <authorList>
            <person name="Zhou Z."/>
            <person name="Liu Y."/>
            <person name="Xu W."/>
            <person name="Pan J."/>
            <person name="Luo Z.H."/>
            <person name="Li M."/>
        </authorList>
    </citation>
    <scope>NUCLEOTIDE SEQUENCE [LARGE SCALE GENOMIC DNA]</scope>
    <source>
        <strain evidence="6">HyVt-237</strain>
    </source>
</reference>
<dbReference type="Gene3D" id="2.20.70.10">
    <property type="match status" value="1"/>
</dbReference>
<accession>A0A7C0X9V3</accession>
<dbReference type="PANTHER" id="PTHR43222">
    <property type="entry name" value="NUDIX HYDROLASE 23"/>
    <property type="match status" value="1"/>
</dbReference>
<dbReference type="CDD" id="cd04673">
    <property type="entry name" value="NUDIX_ADPRase"/>
    <property type="match status" value="1"/>
</dbReference>
<evidence type="ECO:0000256" key="3">
    <source>
        <dbReference type="ARBA" id="ARBA00022842"/>
    </source>
</evidence>
<keyword evidence="2 4" id="KW-0378">Hydrolase</keyword>
<feature type="domain" description="Nudix hydrolase" evidence="5">
    <location>
        <begin position="40"/>
        <end position="166"/>
    </location>
</feature>
<comment type="caution">
    <text evidence="6">The sequence shown here is derived from an EMBL/GenBank/DDBJ whole genome shotgun (WGS) entry which is preliminary data.</text>
</comment>
<name>A0A7C0X9V3_UNCW3</name>
<gene>
    <name evidence="6" type="ORF">ENG67_00615</name>
</gene>
<evidence type="ECO:0000256" key="4">
    <source>
        <dbReference type="RuleBase" id="RU003476"/>
    </source>
</evidence>
<dbReference type="InterPro" id="IPR020476">
    <property type="entry name" value="Nudix_hydrolase"/>
</dbReference>
<dbReference type="EMBL" id="DRBW01000023">
    <property type="protein sequence ID" value="HDM89695.1"/>
    <property type="molecule type" value="Genomic_DNA"/>
</dbReference>
<dbReference type="PROSITE" id="PS51462">
    <property type="entry name" value="NUDIX"/>
    <property type="match status" value="1"/>
</dbReference>
<proteinExistence type="inferred from homology"/>
<sequence>MIRYYPYRYCPFCGSPLKRKKVEGKFRLFCPSCGRVIYENPVPVVAVVVRNGERVLLIRRGIPPQRGKWALPSGYMDLGEEPEKTALRELEEETGIRGRVKSLLGVFSQKSPVYRQVVVIGYEVEPLELKIRPGDDADEVAFFDADRLPDIPFSSHREIIRKAFESSE</sequence>
<dbReference type="AlphaFoldDB" id="A0A7C0X9V3"/>
<evidence type="ECO:0000259" key="5">
    <source>
        <dbReference type="PROSITE" id="PS51462"/>
    </source>
</evidence>
<dbReference type="PRINTS" id="PR00502">
    <property type="entry name" value="NUDIXFAMILY"/>
</dbReference>
<dbReference type="SUPFAM" id="SSF55811">
    <property type="entry name" value="Nudix"/>
    <property type="match status" value="1"/>
</dbReference>
<dbReference type="InterPro" id="IPR015797">
    <property type="entry name" value="NUDIX_hydrolase-like_dom_sf"/>
</dbReference>
<evidence type="ECO:0000313" key="6">
    <source>
        <dbReference type="EMBL" id="HDM89695.1"/>
    </source>
</evidence>
<keyword evidence="3" id="KW-0460">Magnesium</keyword>
<evidence type="ECO:0000256" key="2">
    <source>
        <dbReference type="ARBA" id="ARBA00022801"/>
    </source>
</evidence>
<dbReference type="Pfam" id="PF00293">
    <property type="entry name" value="NUDIX"/>
    <property type="match status" value="1"/>
</dbReference>
<dbReference type="PANTHER" id="PTHR43222:SF2">
    <property type="entry name" value="NUDIX HYDROLASE 23, CHLOROPLASTIC"/>
    <property type="match status" value="1"/>
</dbReference>